<keyword evidence="2" id="KW-1185">Reference proteome</keyword>
<gene>
    <name evidence="1" type="ORF">B6N60_04974</name>
</gene>
<name>A0A975TDR4_9NOST</name>
<dbReference type="EMBL" id="CP021056">
    <property type="protein sequence ID" value="QXE26243.1"/>
    <property type="molecule type" value="Genomic_DNA"/>
</dbReference>
<sequence length="40" mass="4782">MRANVHGTQAIDWVVSRLRSKHMRTLKNYVGQRLQQLYLL</sequence>
<dbReference type="AlphaFoldDB" id="A0A975TDR4"/>
<dbReference type="Proteomes" id="UP000683511">
    <property type="component" value="Chromosome"/>
</dbReference>
<protein>
    <submittedName>
        <fullName evidence="1">Uncharacterized protein</fullName>
    </submittedName>
</protein>
<evidence type="ECO:0000313" key="1">
    <source>
        <dbReference type="EMBL" id="QXE26243.1"/>
    </source>
</evidence>
<reference evidence="1" key="1">
    <citation type="submission" date="2017-04" db="EMBL/GenBank/DDBJ databases">
        <title>Genome deletions in a multicellular cyanobacterial endosymbiont for morphological adaptation in marine diatoms.</title>
        <authorList>
            <person name="Wang Y."/>
            <person name="Gao H."/>
            <person name="Li R."/>
            <person name="Xu X."/>
        </authorList>
    </citation>
    <scope>NUCLEOTIDE SEQUENCE</scope>
    <source>
        <strain evidence="1">FACHB 800</strain>
    </source>
</reference>
<accession>A0A975TDR4</accession>
<dbReference type="KEGG" id="rsin:B6N60_04974"/>
<evidence type="ECO:0000313" key="2">
    <source>
        <dbReference type="Proteomes" id="UP000683511"/>
    </source>
</evidence>
<organism evidence="1 2">
    <name type="scientific">Richelia sinica FACHB-800</name>
    <dbReference type="NCBI Taxonomy" id="1357546"/>
    <lineage>
        <taxon>Bacteria</taxon>
        <taxon>Bacillati</taxon>
        <taxon>Cyanobacteriota</taxon>
        <taxon>Cyanophyceae</taxon>
        <taxon>Nostocales</taxon>
        <taxon>Nostocaceae</taxon>
        <taxon>Richelia</taxon>
    </lineage>
</organism>
<proteinExistence type="predicted"/>